<dbReference type="EMBL" id="QWIV01000014">
    <property type="protein sequence ID" value="RMZ58530.1"/>
    <property type="molecule type" value="Genomic_DNA"/>
</dbReference>
<reference evidence="1 2" key="1">
    <citation type="submission" date="2018-08" db="EMBL/GenBank/DDBJ databases">
        <title>Chryseobacterium nematophagum: a novel matrix digesting pathogen of nematodes.</title>
        <authorList>
            <person name="Page A."/>
            <person name="Roberts M."/>
            <person name="Felix M.-A."/>
            <person name="Weir W."/>
        </authorList>
    </citation>
    <scope>NUCLEOTIDE SEQUENCE [LARGE SCALE GENOMIC DNA]</scope>
    <source>
        <strain evidence="1 2">JUb275</strain>
    </source>
</reference>
<dbReference type="PROSITE" id="PS51257">
    <property type="entry name" value="PROKAR_LIPOPROTEIN"/>
    <property type="match status" value="1"/>
</dbReference>
<dbReference type="Pfam" id="PF05096">
    <property type="entry name" value="Glu_cyclase_2"/>
    <property type="match status" value="1"/>
</dbReference>
<sequence length="341" mass="38742">MKKKIFITCIVTMFLVSCNENTKLIHTLQSYNASMEQTGYHFGEKISFPIEVMNSVKTISVSFGDRETSNLVIDPRFFTLGDNMVTFIIKTKSGETLNQDAKINVFAKNSERNIPYEIIAEYPHNPKNFTQGLQMEGNMIYESDGLEGFSQLIKYTLGESTPMMVTKQAHGVFSEGCTVVGDHIYQLTWKNKKGFIYNKNSLALLSEFDYPEVMEEGWGLTYDGQNLIASDGSKNIYFLEVKNPRKIIRSISVAGGSEVYDKINELEYHDGYLYANIWHKPIVLKINPLNGEVIGKFDFTKITNENTKENGEKILNGIAFKGNNMLITGKNWSKIYEVIIK</sequence>
<dbReference type="InterPro" id="IPR007788">
    <property type="entry name" value="QCT"/>
</dbReference>
<gene>
    <name evidence="1" type="ORF">D1632_13045</name>
</gene>
<dbReference type="SUPFAM" id="SSF50969">
    <property type="entry name" value="YVTN repeat-like/Quinoprotein amine dehydrogenase"/>
    <property type="match status" value="1"/>
</dbReference>
<dbReference type="AlphaFoldDB" id="A0A3M7L977"/>
<evidence type="ECO:0000313" key="2">
    <source>
        <dbReference type="Proteomes" id="UP000267524"/>
    </source>
</evidence>
<name>A0A3M7L977_9FLAO</name>
<accession>A0A3M7L977</accession>
<dbReference type="Proteomes" id="UP000267524">
    <property type="component" value="Unassembled WGS sequence"/>
</dbReference>
<keyword evidence="2" id="KW-1185">Reference proteome</keyword>
<comment type="caution">
    <text evidence="1">The sequence shown here is derived from an EMBL/GenBank/DDBJ whole genome shotgun (WGS) entry which is preliminary data.</text>
</comment>
<evidence type="ECO:0000313" key="1">
    <source>
        <dbReference type="EMBL" id="RMZ58530.1"/>
    </source>
</evidence>
<dbReference type="PANTHER" id="PTHR31270:SF1">
    <property type="entry name" value="GLUTAMINYL-PEPTIDE CYCLOTRANSFERASE"/>
    <property type="match status" value="1"/>
</dbReference>
<protein>
    <submittedName>
        <fullName evidence="1">Glutamine cyclotransferase</fullName>
    </submittedName>
</protein>
<keyword evidence="1" id="KW-0808">Transferase</keyword>
<proteinExistence type="predicted"/>
<dbReference type="GO" id="GO:0016603">
    <property type="term" value="F:glutaminyl-peptide cyclotransferase activity"/>
    <property type="evidence" value="ECO:0007669"/>
    <property type="project" value="InterPro"/>
</dbReference>
<dbReference type="PANTHER" id="PTHR31270">
    <property type="entry name" value="GLUTAMINYL-PEPTIDE CYCLOTRANSFERASE"/>
    <property type="match status" value="1"/>
</dbReference>
<dbReference type="RefSeq" id="WP_122547680.1">
    <property type="nucleotide sequence ID" value="NZ_QWIV01000014.1"/>
</dbReference>
<organism evidence="1 2">
    <name type="scientific">Chryseobacterium nematophagum</name>
    <dbReference type="NCBI Taxonomy" id="2305228"/>
    <lineage>
        <taxon>Bacteria</taxon>
        <taxon>Pseudomonadati</taxon>
        <taxon>Bacteroidota</taxon>
        <taxon>Flavobacteriia</taxon>
        <taxon>Flavobacteriales</taxon>
        <taxon>Weeksellaceae</taxon>
        <taxon>Chryseobacterium group</taxon>
        <taxon>Chryseobacterium</taxon>
    </lineage>
</organism>
<dbReference type="InterPro" id="IPR011044">
    <property type="entry name" value="Quino_amine_DH_bsu"/>
</dbReference>